<keyword evidence="6 9" id="KW-0822">Tryptophan biosynthesis</keyword>
<feature type="domain" description="N-(5'phosphoribosyl) anthranilate isomerase (PRAI)" evidence="10">
    <location>
        <begin position="26"/>
        <end position="236"/>
    </location>
</feature>
<dbReference type="InterPro" id="IPR013785">
    <property type="entry name" value="Aldolase_TIM"/>
</dbReference>
<dbReference type="RefSeq" id="WP_082719366.1">
    <property type="nucleotide sequence ID" value="NZ_KQ960028.1"/>
</dbReference>
<dbReference type="GO" id="GO:0004640">
    <property type="term" value="F:phosphoribosylanthranilate isomerase activity"/>
    <property type="evidence" value="ECO:0007669"/>
    <property type="project" value="UniProtKB-UniRule"/>
</dbReference>
<comment type="similarity">
    <text evidence="9">Belongs to the TrpF family.</text>
</comment>
<dbReference type="Gene3D" id="3.20.20.70">
    <property type="entry name" value="Aldolase class I"/>
    <property type="match status" value="1"/>
</dbReference>
<dbReference type="PANTHER" id="PTHR42894:SF1">
    <property type="entry name" value="N-(5'-PHOSPHORIBOSYL)ANTHRANILATE ISOMERASE"/>
    <property type="match status" value="1"/>
</dbReference>
<dbReference type="PATRIC" id="fig|157687.3.peg.554"/>
<comment type="catalytic activity">
    <reaction evidence="1 9">
        <text>N-(5-phospho-beta-D-ribosyl)anthranilate = 1-(2-carboxyphenylamino)-1-deoxy-D-ribulose 5-phosphate</text>
        <dbReference type="Rhea" id="RHEA:21540"/>
        <dbReference type="ChEBI" id="CHEBI:18277"/>
        <dbReference type="ChEBI" id="CHEBI:58613"/>
        <dbReference type="EC" id="5.3.1.24"/>
    </reaction>
</comment>
<proteinExistence type="inferred from homology"/>
<protein>
    <recommendedName>
        <fullName evidence="4 9">N-(5'-phosphoribosyl)anthranilate isomerase</fullName>
        <shortName evidence="9">PRAI</shortName>
        <ecNumber evidence="3 9">5.3.1.24</ecNumber>
    </recommendedName>
</protein>
<evidence type="ECO:0000256" key="6">
    <source>
        <dbReference type="ARBA" id="ARBA00022822"/>
    </source>
</evidence>
<dbReference type="EC" id="5.3.1.24" evidence="3 9"/>
<keyword evidence="5 9" id="KW-0028">Amino-acid biosynthesis</keyword>
<name>A0A134AMT8_9FUSO</name>
<keyword evidence="12" id="KW-1185">Reference proteome</keyword>
<dbReference type="STRING" id="157687.HMPREF3180_00555"/>
<dbReference type="InterPro" id="IPR044643">
    <property type="entry name" value="TrpF_fam"/>
</dbReference>
<dbReference type="Pfam" id="PF00697">
    <property type="entry name" value="PRAI"/>
    <property type="match status" value="1"/>
</dbReference>
<dbReference type="Proteomes" id="UP000070483">
    <property type="component" value="Unassembled WGS sequence"/>
</dbReference>
<keyword evidence="7 9" id="KW-0057">Aromatic amino acid biosynthesis</keyword>
<evidence type="ECO:0000256" key="8">
    <source>
        <dbReference type="ARBA" id="ARBA00023235"/>
    </source>
</evidence>
<gene>
    <name evidence="9" type="primary">trpF</name>
    <name evidence="11" type="ORF">HMPREF3180_00555</name>
</gene>
<comment type="caution">
    <text evidence="11">The sequence shown here is derived from an EMBL/GenBank/DDBJ whole genome shotgun (WGS) entry which is preliminary data.</text>
</comment>
<dbReference type="AlphaFoldDB" id="A0A134AMT8"/>
<evidence type="ECO:0000256" key="2">
    <source>
        <dbReference type="ARBA" id="ARBA00004664"/>
    </source>
</evidence>
<evidence type="ECO:0000256" key="1">
    <source>
        <dbReference type="ARBA" id="ARBA00001164"/>
    </source>
</evidence>
<dbReference type="CDD" id="cd00405">
    <property type="entry name" value="PRAI"/>
    <property type="match status" value="1"/>
</dbReference>
<accession>A0A134AMT8</accession>
<evidence type="ECO:0000256" key="7">
    <source>
        <dbReference type="ARBA" id="ARBA00023141"/>
    </source>
</evidence>
<dbReference type="GO" id="GO:0000162">
    <property type="term" value="P:L-tryptophan biosynthetic process"/>
    <property type="evidence" value="ECO:0007669"/>
    <property type="project" value="UniProtKB-UniRule"/>
</dbReference>
<evidence type="ECO:0000256" key="4">
    <source>
        <dbReference type="ARBA" id="ARBA00022272"/>
    </source>
</evidence>
<evidence type="ECO:0000259" key="10">
    <source>
        <dbReference type="Pfam" id="PF00697"/>
    </source>
</evidence>
<evidence type="ECO:0000313" key="11">
    <source>
        <dbReference type="EMBL" id="KXB69013.1"/>
    </source>
</evidence>
<evidence type="ECO:0000313" key="12">
    <source>
        <dbReference type="Proteomes" id="UP000070483"/>
    </source>
</evidence>
<dbReference type="OrthoDB" id="9786954at2"/>
<comment type="pathway">
    <text evidence="2 9">Amino-acid biosynthesis; L-tryptophan biosynthesis; L-tryptophan from chorismate: step 3/5.</text>
</comment>
<evidence type="ECO:0000256" key="5">
    <source>
        <dbReference type="ARBA" id="ARBA00022605"/>
    </source>
</evidence>
<dbReference type="EMBL" id="LSDD01000036">
    <property type="protein sequence ID" value="KXB69013.1"/>
    <property type="molecule type" value="Genomic_DNA"/>
</dbReference>
<keyword evidence="8 9" id="KW-0413">Isomerase</keyword>
<dbReference type="HAMAP" id="MF_00135">
    <property type="entry name" value="PRAI"/>
    <property type="match status" value="1"/>
</dbReference>
<dbReference type="PANTHER" id="PTHR42894">
    <property type="entry name" value="N-(5'-PHOSPHORIBOSYL)ANTHRANILATE ISOMERASE"/>
    <property type="match status" value="1"/>
</dbReference>
<evidence type="ECO:0000256" key="9">
    <source>
        <dbReference type="HAMAP-Rule" id="MF_00135"/>
    </source>
</evidence>
<evidence type="ECO:0000256" key="3">
    <source>
        <dbReference type="ARBA" id="ARBA00012572"/>
    </source>
</evidence>
<dbReference type="InterPro" id="IPR011060">
    <property type="entry name" value="RibuloseP-bd_barrel"/>
</dbReference>
<reference evidence="12" key="1">
    <citation type="submission" date="2016-01" db="EMBL/GenBank/DDBJ databases">
        <authorList>
            <person name="Mitreva M."/>
            <person name="Pepin K.H."/>
            <person name="Mihindukulasuriya K.A."/>
            <person name="Fulton R."/>
            <person name="Fronick C."/>
            <person name="O'Laughlin M."/>
            <person name="Miner T."/>
            <person name="Herter B."/>
            <person name="Rosa B.A."/>
            <person name="Cordes M."/>
            <person name="Tomlinson C."/>
            <person name="Wollam A."/>
            <person name="Palsikar V.B."/>
            <person name="Mardis E.R."/>
            <person name="Wilson R.K."/>
        </authorList>
    </citation>
    <scope>NUCLEOTIDE SEQUENCE [LARGE SCALE GENOMIC DNA]</scope>
    <source>
        <strain evidence="12">KA00185</strain>
    </source>
</reference>
<organism evidence="11 12">
    <name type="scientific">Leptotrichia wadei</name>
    <dbReference type="NCBI Taxonomy" id="157687"/>
    <lineage>
        <taxon>Bacteria</taxon>
        <taxon>Fusobacteriati</taxon>
        <taxon>Fusobacteriota</taxon>
        <taxon>Fusobacteriia</taxon>
        <taxon>Fusobacteriales</taxon>
        <taxon>Leptotrichiaceae</taxon>
        <taxon>Leptotrichia</taxon>
    </lineage>
</organism>
<dbReference type="InterPro" id="IPR001240">
    <property type="entry name" value="PRAI_dom"/>
</dbReference>
<dbReference type="SUPFAM" id="SSF51366">
    <property type="entry name" value="Ribulose-phoshate binding barrel"/>
    <property type="match status" value="1"/>
</dbReference>
<sequence length="242" mass="27342">MEGKKLEKKGNNVATDDFTENTTKLKVCGIRSITEINELKTLDIDYFGCIFAKSARQVDTELAAKIARTAHRHGKKTVGVFVNAMIENIVKIVEETGIDVVQLHGDESVEYCVELTKKLEKLYEKSCFRKRKNFPPKTEIWKVFGVTDELPDIADYKQYIEYPLFDAKGENRGGNGIVFDWDILKDLEKYSFVLAGGLSAENICEALECKPAILDVNSKVEVNNKKNKKLVEEVVNLVKKGK</sequence>
<dbReference type="UniPathway" id="UPA00035">
    <property type="reaction ID" value="UER00042"/>
</dbReference>